<feature type="compositionally biased region" description="Basic and acidic residues" evidence="1">
    <location>
        <begin position="182"/>
        <end position="194"/>
    </location>
</feature>
<reference evidence="2" key="1">
    <citation type="submission" date="2023-03" db="EMBL/GenBank/DDBJ databases">
        <title>Massive genome expansion in bonnet fungi (Mycena s.s.) driven by repeated elements and novel gene families across ecological guilds.</title>
        <authorList>
            <consortium name="Lawrence Berkeley National Laboratory"/>
            <person name="Harder C.B."/>
            <person name="Miyauchi S."/>
            <person name="Viragh M."/>
            <person name="Kuo A."/>
            <person name="Thoen E."/>
            <person name="Andreopoulos B."/>
            <person name="Lu D."/>
            <person name="Skrede I."/>
            <person name="Drula E."/>
            <person name="Henrissat B."/>
            <person name="Morin E."/>
            <person name="Kohler A."/>
            <person name="Barry K."/>
            <person name="LaButti K."/>
            <person name="Morin E."/>
            <person name="Salamov A."/>
            <person name="Lipzen A."/>
            <person name="Mereny Z."/>
            <person name="Hegedus B."/>
            <person name="Baldrian P."/>
            <person name="Stursova M."/>
            <person name="Weitz H."/>
            <person name="Taylor A."/>
            <person name="Grigoriev I.V."/>
            <person name="Nagy L.G."/>
            <person name="Martin F."/>
            <person name="Kauserud H."/>
        </authorList>
    </citation>
    <scope>NUCLEOTIDE SEQUENCE</scope>
    <source>
        <strain evidence="2">CBHHK182m</strain>
    </source>
</reference>
<feature type="compositionally biased region" description="Acidic residues" evidence="1">
    <location>
        <begin position="116"/>
        <end position="130"/>
    </location>
</feature>
<organism evidence="2 3">
    <name type="scientific">Mycena metata</name>
    <dbReference type="NCBI Taxonomy" id="1033252"/>
    <lineage>
        <taxon>Eukaryota</taxon>
        <taxon>Fungi</taxon>
        <taxon>Dikarya</taxon>
        <taxon>Basidiomycota</taxon>
        <taxon>Agaricomycotina</taxon>
        <taxon>Agaricomycetes</taxon>
        <taxon>Agaricomycetidae</taxon>
        <taxon>Agaricales</taxon>
        <taxon>Marasmiineae</taxon>
        <taxon>Mycenaceae</taxon>
        <taxon>Mycena</taxon>
    </lineage>
</organism>
<feature type="region of interest" description="Disordered" evidence="1">
    <location>
        <begin position="741"/>
        <end position="780"/>
    </location>
</feature>
<feature type="region of interest" description="Disordered" evidence="1">
    <location>
        <begin position="525"/>
        <end position="559"/>
    </location>
</feature>
<comment type="caution">
    <text evidence="2">The sequence shown here is derived from an EMBL/GenBank/DDBJ whole genome shotgun (WGS) entry which is preliminary data.</text>
</comment>
<evidence type="ECO:0000256" key="1">
    <source>
        <dbReference type="SAM" id="MobiDB-lite"/>
    </source>
</evidence>
<evidence type="ECO:0000313" key="3">
    <source>
        <dbReference type="Proteomes" id="UP001215598"/>
    </source>
</evidence>
<evidence type="ECO:0000313" key="2">
    <source>
        <dbReference type="EMBL" id="KAJ7712290.1"/>
    </source>
</evidence>
<feature type="compositionally biased region" description="Low complexity" evidence="1">
    <location>
        <begin position="741"/>
        <end position="753"/>
    </location>
</feature>
<dbReference type="EMBL" id="JARKIB010000370">
    <property type="protein sequence ID" value="KAJ7712290.1"/>
    <property type="molecule type" value="Genomic_DNA"/>
</dbReference>
<feature type="compositionally biased region" description="Basic and acidic residues" evidence="1">
    <location>
        <begin position="150"/>
        <end position="162"/>
    </location>
</feature>
<feature type="region of interest" description="Disordered" evidence="1">
    <location>
        <begin position="496"/>
        <end position="515"/>
    </location>
</feature>
<keyword evidence="3" id="KW-1185">Reference proteome</keyword>
<protein>
    <submittedName>
        <fullName evidence="2">Uncharacterized protein</fullName>
    </submittedName>
</protein>
<feature type="compositionally biased region" description="Pro residues" evidence="1">
    <location>
        <begin position="132"/>
        <end position="141"/>
    </location>
</feature>
<gene>
    <name evidence="2" type="ORF">B0H16DRAFT_1900093</name>
</gene>
<proteinExistence type="predicted"/>
<name>A0AAD7H4P2_9AGAR</name>
<feature type="region of interest" description="Disordered" evidence="1">
    <location>
        <begin position="1"/>
        <end position="339"/>
    </location>
</feature>
<feature type="compositionally biased region" description="Basic residues" evidence="1">
    <location>
        <begin position="899"/>
        <end position="912"/>
    </location>
</feature>
<accession>A0AAD7H4P2</accession>
<dbReference type="AlphaFoldDB" id="A0AAD7H4P2"/>
<feature type="compositionally biased region" description="Basic residues" evidence="1">
    <location>
        <begin position="43"/>
        <end position="57"/>
    </location>
</feature>
<feature type="compositionally biased region" description="Polar residues" evidence="1">
    <location>
        <begin position="763"/>
        <end position="778"/>
    </location>
</feature>
<feature type="compositionally biased region" description="Pro residues" evidence="1">
    <location>
        <begin position="164"/>
        <end position="173"/>
    </location>
</feature>
<sequence length="920" mass="101029">MARKRKRNESEAPPAPEEEDELEEEGEVDPGAGGGAARLKLEAKRKRKREHMQRKRARDGEAEKAKSKLAMRNFRSGLSGKAKADYLVRQNQYKAAYQQRKTEGAGPAPRGRRIEDDPEQEDEPEDEGAEESPPPPPPPPRTRSRALGNTKDEEKPEDEGAKESPPPPPPPPRTRSRALGNTKDEDKPEDEGAKESPPPPPLPPRTRSRAPKNTNSVAPSSQAKPPPKGAPKKSGPQKRISAAAPLTAGHKRKRTGSDTDLDPLPVESEEEQQVQARRPKKRPNVPAERKAPAEGEMPDDPTTEDHAPPPLSMSLRRPPAPPSPASPASSAPIPTKARKYHTVRCARGSRCRMGLSGRIPVEKMRAKHFSWSRWMPKYGNHFVTAQGEPVDEATFNKASVNLCSVDLVYYRCKYIEKGSAPGFLDDYLTEDEEPQEGEQSTAGIDLDTTEVQVLFDPQMPFGLEQEEHEEPSEGFFDPDEPLPALSPLKPTLFGPRGMEGKEEESAEGVFDPDKPLRALTPPRPFDSIIPALPNRSATPTFGDIDGGPSRSPSPFPVSPERKTLAPLVDHGSPEEVLDWDMSDEELKVPGEEEAAEAARLAKLTQNVHAAELKAYRASSQYDQRFDPLLYKPTGPTNFDTYDPNASKERLTGEILQIKKEMAEGFEEGASGVASAPSPAMDPLPEGWWDLSQTPWTEQEYADRERMAKDGTWRRAFNNPLLCLVHHSTAMQTIRLLMTTSATPKTATATPTQSSRHKLPPESATPTQLSQYKLPPTSQEELDKKQMEAFLRADRARAQTPLQAAPAPVGDGCRDSAEFDSDNLDGFFGLLKAEDIDEEVHEALGFSPKPKTKAGVTGENIFQSGSDTASSAWMTGDDIDRVMSVSAMALRACPQCPTPAKRHRTPTSKRPAKNCRESAGV</sequence>
<dbReference type="Proteomes" id="UP001215598">
    <property type="component" value="Unassembled WGS sequence"/>
</dbReference>
<feature type="region of interest" description="Disordered" evidence="1">
    <location>
        <begin position="895"/>
        <end position="920"/>
    </location>
</feature>
<feature type="compositionally biased region" description="Acidic residues" evidence="1">
    <location>
        <begin position="16"/>
        <end position="28"/>
    </location>
</feature>